<evidence type="ECO:0000256" key="4">
    <source>
        <dbReference type="ARBA" id="ARBA00023242"/>
    </source>
</evidence>
<dbReference type="PANTHER" id="PTHR24208:SF166">
    <property type="entry name" value="LIM HOMEOBOX TRANSCRIPTION FACTOR 1 ALPHA, ISOFORM B"/>
    <property type="match status" value="1"/>
</dbReference>
<feature type="DNA-binding region" description="Homeobox" evidence="5">
    <location>
        <begin position="93"/>
        <end position="138"/>
    </location>
</feature>
<dbReference type="CDD" id="cd00086">
    <property type="entry name" value="homeodomain"/>
    <property type="match status" value="2"/>
</dbReference>
<feature type="region of interest" description="Disordered" evidence="7">
    <location>
        <begin position="137"/>
        <end position="158"/>
    </location>
</feature>
<comment type="subcellular location">
    <subcellularLocation>
        <location evidence="1 5 6">Nucleus</location>
    </subcellularLocation>
</comment>
<feature type="region of interest" description="Disordered" evidence="7">
    <location>
        <begin position="1"/>
        <end position="22"/>
    </location>
</feature>
<keyword evidence="2 5" id="KW-0238">DNA-binding</keyword>
<sequence>MYSLSHQIHNSAPTQPRKRRPRTSIQQLAILQEAYTLDPMPCAAYREMLSQIVGLSSRSIQIWFQNRRQKLKLEENRSTLESLASKKEATLSILNEAYQANPQPSEQELASLSEQVGISVKSIDIWFQNKYQKSKVEGHLSTQFRPKPSSTGSSSPKEAESVCNTLFTNTPLFNPAAQPMLALPQIQGVQPQMITPQSIQPQMMTSQMVQPQMAAPQINQMPQMTLEQRPQLAVQSPYYPLAMNNPGALYYEQPSQFPAMPEVKEEEVTCQPMDFGAQWAKLQQAFSVNDISPPTPAQNSLMQLLDNPLPSLFSLDHKTPSPIPDEDQDMFSDFIF</sequence>
<dbReference type="AlphaFoldDB" id="A0AAD5Y6K5"/>
<keyword evidence="10" id="KW-1185">Reference proteome</keyword>
<gene>
    <name evidence="9" type="primary">D4Z4</name>
    <name evidence="9" type="ORF">HK103_006641</name>
</gene>
<evidence type="ECO:0000259" key="8">
    <source>
        <dbReference type="PROSITE" id="PS50071"/>
    </source>
</evidence>
<evidence type="ECO:0000256" key="5">
    <source>
        <dbReference type="PROSITE-ProRule" id="PRU00108"/>
    </source>
</evidence>
<proteinExistence type="predicted"/>
<reference evidence="9" key="1">
    <citation type="submission" date="2020-05" db="EMBL/GenBank/DDBJ databases">
        <title>Phylogenomic resolution of chytrid fungi.</title>
        <authorList>
            <person name="Stajich J.E."/>
            <person name="Amses K."/>
            <person name="Simmons R."/>
            <person name="Seto K."/>
            <person name="Myers J."/>
            <person name="Bonds A."/>
            <person name="Quandt C.A."/>
            <person name="Barry K."/>
            <person name="Liu P."/>
            <person name="Grigoriev I."/>
            <person name="Longcore J.E."/>
            <person name="James T.Y."/>
        </authorList>
    </citation>
    <scope>NUCLEOTIDE SEQUENCE</scope>
    <source>
        <strain evidence="9">PLAUS21</strain>
    </source>
</reference>
<evidence type="ECO:0000256" key="6">
    <source>
        <dbReference type="RuleBase" id="RU000682"/>
    </source>
</evidence>
<dbReference type="Gene3D" id="1.10.10.60">
    <property type="entry name" value="Homeodomain-like"/>
    <property type="match status" value="2"/>
</dbReference>
<dbReference type="InterPro" id="IPR001356">
    <property type="entry name" value="HD"/>
</dbReference>
<evidence type="ECO:0000256" key="1">
    <source>
        <dbReference type="ARBA" id="ARBA00004123"/>
    </source>
</evidence>
<evidence type="ECO:0000256" key="3">
    <source>
        <dbReference type="ARBA" id="ARBA00023155"/>
    </source>
</evidence>
<dbReference type="Pfam" id="PF00046">
    <property type="entry name" value="Homeodomain"/>
    <property type="match status" value="2"/>
</dbReference>
<dbReference type="GO" id="GO:0000981">
    <property type="term" value="F:DNA-binding transcription factor activity, RNA polymerase II-specific"/>
    <property type="evidence" value="ECO:0007669"/>
    <property type="project" value="InterPro"/>
</dbReference>
<dbReference type="PANTHER" id="PTHR24208">
    <property type="entry name" value="LIM/HOMEOBOX PROTEIN LHX"/>
    <property type="match status" value="1"/>
</dbReference>
<comment type="caution">
    <text evidence="9">The sequence shown here is derived from an EMBL/GenBank/DDBJ whole genome shotgun (WGS) entry which is preliminary data.</text>
</comment>
<dbReference type="SUPFAM" id="SSF46689">
    <property type="entry name" value="Homeodomain-like"/>
    <property type="match status" value="2"/>
</dbReference>
<dbReference type="SMART" id="SM00389">
    <property type="entry name" value="HOX"/>
    <property type="match status" value="2"/>
</dbReference>
<dbReference type="Proteomes" id="UP001210925">
    <property type="component" value="Unassembled WGS sequence"/>
</dbReference>
<dbReference type="EMBL" id="JADGKB010000072">
    <property type="protein sequence ID" value="KAJ3255098.1"/>
    <property type="molecule type" value="Genomic_DNA"/>
</dbReference>
<accession>A0AAD5Y6K5</accession>
<dbReference type="InterPro" id="IPR009057">
    <property type="entry name" value="Homeodomain-like_sf"/>
</dbReference>
<dbReference type="GO" id="GO:0005634">
    <property type="term" value="C:nucleus"/>
    <property type="evidence" value="ECO:0007669"/>
    <property type="project" value="UniProtKB-SubCell"/>
</dbReference>
<dbReference type="InterPro" id="IPR050453">
    <property type="entry name" value="LIM_Homeobox_TF"/>
</dbReference>
<evidence type="ECO:0000313" key="10">
    <source>
        <dbReference type="Proteomes" id="UP001210925"/>
    </source>
</evidence>
<keyword evidence="3 5" id="KW-0371">Homeobox</keyword>
<feature type="domain" description="Homeobox" evidence="8">
    <location>
        <begin position="91"/>
        <end position="137"/>
    </location>
</feature>
<organism evidence="9 10">
    <name type="scientific">Boothiomyces macroporosus</name>
    <dbReference type="NCBI Taxonomy" id="261099"/>
    <lineage>
        <taxon>Eukaryota</taxon>
        <taxon>Fungi</taxon>
        <taxon>Fungi incertae sedis</taxon>
        <taxon>Chytridiomycota</taxon>
        <taxon>Chytridiomycota incertae sedis</taxon>
        <taxon>Chytridiomycetes</taxon>
        <taxon>Rhizophydiales</taxon>
        <taxon>Terramycetaceae</taxon>
        <taxon>Boothiomyces</taxon>
    </lineage>
</organism>
<dbReference type="GO" id="GO:0000977">
    <property type="term" value="F:RNA polymerase II transcription regulatory region sequence-specific DNA binding"/>
    <property type="evidence" value="ECO:0007669"/>
    <property type="project" value="TreeGrafter"/>
</dbReference>
<evidence type="ECO:0000256" key="7">
    <source>
        <dbReference type="SAM" id="MobiDB-lite"/>
    </source>
</evidence>
<feature type="DNA-binding region" description="Homeobox" evidence="5">
    <location>
        <begin position="16"/>
        <end position="75"/>
    </location>
</feature>
<feature type="compositionally biased region" description="Low complexity" evidence="7">
    <location>
        <begin position="146"/>
        <end position="156"/>
    </location>
</feature>
<evidence type="ECO:0000256" key="2">
    <source>
        <dbReference type="ARBA" id="ARBA00023125"/>
    </source>
</evidence>
<dbReference type="PROSITE" id="PS50071">
    <property type="entry name" value="HOMEOBOX_2"/>
    <property type="match status" value="2"/>
</dbReference>
<dbReference type="InterPro" id="IPR017970">
    <property type="entry name" value="Homeobox_CS"/>
</dbReference>
<evidence type="ECO:0000313" key="9">
    <source>
        <dbReference type="EMBL" id="KAJ3255098.1"/>
    </source>
</evidence>
<dbReference type="PROSITE" id="PS00027">
    <property type="entry name" value="HOMEOBOX_1"/>
    <property type="match status" value="1"/>
</dbReference>
<feature type="compositionally biased region" description="Polar residues" evidence="7">
    <location>
        <begin position="1"/>
        <end position="14"/>
    </location>
</feature>
<name>A0AAD5Y6K5_9FUNG</name>
<feature type="domain" description="Homeobox" evidence="8">
    <location>
        <begin position="14"/>
        <end position="74"/>
    </location>
</feature>
<protein>
    <submittedName>
        <fullName evidence="9">Double homeobox protein 4</fullName>
    </submittedName>
</protein>
<keyword evidence="4 5" id="KW-0539">Nucleus</keyword>